<evidence type="ECO:0008006" key="4">
    <source>
        <dbReference type="Google" id="ProtNLM"/>
    </source>
</evidence>
<name>A0ABR4CIG7_9HELO</name>
<proteinExistence type="predicted"/>
<organism evidence="2 3">
    <name type="scientific">Oculimacula yallundae</name>
    <dbReference type="NCBI Taxonomy" id="86028"/>
    <lineage>
        <taxon>Eukaryota</taxon>
        <taxon>Fungi</taxon>
        <taxon>Dikarya</taxon>
        <taxon>Ascomycota</taxon>
        <taxon>Pezizomycotina</taxon>
        <taxon>Leotiomycetes</taxon>
        <taxon>Helotiales</taxon>
        <taxon>Ploettnerulaceae</taxon>
        <taxon>Oculimacula</taxon>
    </lineage>
</organism>
<dbReference type="Proteomes" id="UP001595075">
    <property type="component" value="Unassembled WGS sequence"/>
</dbReference>
<accession>A0ABR4CIG7</accession>
<reference evidence="2 3" key="1">
    <citation type="journal article" date="2024" name="Commun. Biol.">
        <title>Comparative genomic analysis of thermophilic fungi reveals convergent evolutionary adaptations and gene losses.</title>
        <authorList>
            <person name="Steindorff A.S."/>
            <person name="Aguilar-Pontes M.V."/>
            <person name="Robinson A.J."/>
            <person name="Andreopoulos B."/>
            <person name="LaButti K."/>
            <person name="Kuo A."/>
            <person name="Mondo S."/>
            <person name="Riley R."/>
            <person name="Otillar R."/>
            <person name="Haridas S."/>
            <person name="Lipzen A."/>
            <person name="Grimwood J."/>
            <person name="Schmutz J."/>
            <person name="Clum A."/>
            <person name="Reid I.D."/>
            <person name="Moisan M.C."/>
            <person name="Butler G."/>
            <person name="Nguyen T.T.M."/>
            <person name="Dewar K."/>
            <person name="Conant G."/>
            <person name="Drula E."/>
            <person name="Henrissat B."/>
            <person name="Hansel C."/>
            <person name="Singer S."/>
            <person name="Hutchinson M.I."/>
            <person name="de Vries R.P."/>
            <person name="Natvig D.O."/>
            <person name="Powell A.J."/>
            <person name="Tsang A."/>
            <person name="Grigoriev I.V."/>
        </authorList>
    </citation>
    <scope>NUCLEOTIDE SEQUENCE [LARGE SCALE GENOMIC DNA]</scope>
    <source>
        <strain evidence="2 3">CBS 494.80</strain>
    </source>
</reference>
<feature type="compositionally biased region" description="Low complexity" evidence="1">
    <location>
        <begin position="71"/>
        <end position="83"/>
    </location>
</feature>
<evidence type="ECO:0000313" key="2">
    <source>
        <dbReference type="EMBL" id="KAL2069520.1"/>
    </source>
</evidence>
<evidence type="ECO:0000256" key="1">
    <source>
        <dbReference type="SAM" id="MobiDB-lite"/>
    </source>
</evidence>
<gene>
    <name evidence="2" type="ORF">VTL71DRAFT_14199</name>
</gene>
<feature type="region of interest" description="Disordered" evidence="1">
    <location>
        <begin position="71"/>
        <end position="99"/>
    </location>
</feature>
<protein>
    <recommendedName>
        <fullName evidence="4">RNA ligase domain-containing protein</fullName>
    </recommendedName>
</protein>
<sequence>MAHLDIPSPNYLTENPLTSRLEIPNQIDLPTPPITPQLDKNALASLPENPSLDGAGIEIKRGRVAVLKITDTSNDSGGSSSSTYKAPTTKSIFGPGFSANKQRLGSEDLGVGIANTNIAAHGAASKPPTGNAPRPPNNYGGSDTKKSRSKAKAKKAVVKPTLPPSVTIPEAFITLLANTKVKTLFPKITGDIKLIESRYRVDHRKPIPGHTLNLLRDNVPRIIEFFGTVKLHAYSGQHADIIINHDNTIRLQSRNLAVLNGKQDIMGFATTMFSLEKNLLELKIRIESRWIEINRTSSLSKTHPLIIAGEWVGPGVQKNVAIELLPRRLFVITSISLNNIWLDDQLYCDIEDFEAGIVNVARGGFFKEQLHVTDLKCFEERTMALTLEIEKKCPFAQHFGIIGRGEGIVWKAAHPLGKDPRMWIKSKGPDFAVIKTDQLPVPMPKAIANVEAMIERTRQFAYATTTEPRLQQMWNVLKLEHLLPMDKKNMKKFMQWVADDILLEEKRRMKECNVDRLYLEKCIRWMAEIWYEQRLNEYEKLQASHSALKTAQVEGNVMGFAGQDIQMQPETEGIEVTAAKGGTISERAKRTNGGRGQHKLFTTQLIYIRTLARLTWSGYRGGGFLNGGVARILALGSGAGRGGHGGG</sequence>
<evidence type="ECO:0000313" key="3">
    <source>
        <dbReference type="Proteomes" id="UP001595075"/>
    </source>
</evidence>
<feature type="region of interest" description="Disordered" evidence="1">
    <location>
        <begin position="121"/>
        <end position="158"/>
    </location>
</feature>
<feature type="compositionally biased region" description="Basic residues" evidence="1">
    <location>
        <begin position="147"/>
        <end position="157"/>
    </location>
</feature>
<dbReference type="Gene3D" id="3.30.470.30">
    <property type="entry name" value="DNA ligase/mRNA capping enzyme"/>
    <property type="match status" value="1"/>
</dbReference>
<comment type="caution">
    <text evidence="2">The sequence shown here is derived from an EMBL/GenBank/DDBJ whole genome shotgun (WGS) entry which is preliminary data.</text>
</comment>
<dbReference type="EMBL" id="JAZHXI010000007">
    <property type="protein sequence ID" value="KAL2069520.1"/>
    <property type="molecule type" value="Genomic_DNA"/>
</dbReference>
<keyword evidence="3" id="KW-1185">Reference proteome</keyword>